<feature type="compositionally biased region" description="Low complexity" evidence="3">
    <location>
        <begin position="45"/>
        <end position="55"/>
    </location>
</feature>
<evidence type="ECO:0000256" key="3">
    <source>
        <dbReference type="SAM" id="MobiDB-lite"/>
    </source>
</evidence>
<dbReference type="GO" id="GO:0016787">
    <property type="term" value="F:hydrolase activity"/>
    <property type="evidence" value="ECO:0007669"/>
    <property type="project" value="UniProtKB-KW"/>
</dbReference>
<dbReference type="InterPro" id="IPR013780">
    <property type="entry name" value="Glyco_hydro_b"/>
</dbReference>
<gene>
    <name evidence="5" type="ORF">ACFQZM_10340</name>
</gene>
<feature type="region of interest" description="Disordered" evidence="3">
    <location>
        <begin position="24"/>
        <end position="55"/>
    </location>
</feature>
<accession>A0ABW2XHG3</accession>
<evidence type="ECO:0000256" key="2">
    <source>
        <dbReference type="ARBA" id="ARBA00023295"/>
    </source>
</evidence>
<dbReference type="InterPro" id="IPR006047">
    <property type="entry name" value="GH13_cat_dom"/>
</dbReference>
<dbReference type="SMART" id="SM00642">
    <property type="entry name" value="Aamy"/>
    <property type="match status" value="1"/>
</dbReference>
<dbReference type="Gene3D" id="2.60.40.1180">
    <property type="entry name" value="Golgi alpha-mannosidase II"/>
    <property type="match status" value="1"/>
</dbReference>
<keyword evidence="6" id="KW-1185">Reference proteome</keyword>
<keyword evidence="2" id="KW-0326">Glycosidase</keyword>
<evidence type="ECO:0000259" key="4">
    <source>
        <dbReference type="SMART" id="SM00642"/>
    </source>
</evidence>
<protein>
    <submittedName>
        <fullName evidence="5">Alpha-amylase family glycosyl hydrolase</fullName>
    </submittedName>
</protein>
<proteinExistence type="predicted"/>
<keyword evidence="1 5" id="KW-0378">Hydrolase</keyword>
<organism evidence="5 6">
    <name type="scientific">Actinomadura fibrosa</name>
    <dbReference type="NCBI Taxonomy" id="111802"/>
    <lineage>
        <taxon>Bacteria</taxon>
        <taxon>Bacillati</taxon>
        <taxon>Actinomycetota</taxon>
        <taxon>Actinomycetes</taxon>
        <taxon>Streptosporangiales</taxon>
        <taxon>Thermomonosporaceae</taxon>
        <taxon>Actinomadura</taxon>
    </lineage>
</organism>
<dbReference type="Proteomes" id="UP001597063">
    <property type="component" value="Unassembled WGS sequence"/>
</dbReference>
<dbReference type="CDD" id="cd11354">
    <property type="entry name" value="AmyAc_bac_CMD_like"/>
    <property type="match status" value="1"/>
</dbReference>
<dbReference type="PANTHER" id="PTHR10357">
    <property type="entry name" value="ALPHA-AMYLASE FAMILY MEMBER"/>
    <property type="match status" value="1"/>
</dbReference>
<sequence>MRWPDHAIWWHVYPLGFVGAERAAPSLDEPPSAQPPSVQPPSVQPPSAASSAPEAVQGESRLARIAGWLDHLIALGCNGLALGPVFASETHGYDTVDHFRIDPRLGDEADLLKLVEQASERGVRVLLDGVFNHVGRSFPAFTDAAARGAASPYAGWFDPDGQGDFRTFEGHHRLVALNHAEPQVADYVTDVMTYWLERGVDGWRLDAAYAVPTDFWKTVTDRVRARFPDAWLVGEVIHGDYAGIVERAGFDSVTQYELWKAIWSSLNDRNLFELAWALGRHDEMLTTFAPQTFLGNHDVTRIASRLDDERYLAHALVVLLTIGGIPSIYSGDEFGFHGIKEEREGGDDAIRPSFPERPEETPGYGRPYHRLHQDLIGLRRRHPWLVRARTTKATLTNTALSYTVGSGSDRLAVVLNLADEPAEVDLPSAVWTCVAGEAAFSADGAVVPRAGWAIAETSHP</sequence>
<dbReference type="Pfam" id="PF00128">
    <property type="entry name" value="Alpha-amylase"/>
    <property type="match status" value="2"/>
</dbReference>
<evidence type="ECO:0000256" key="1">
    <source>
        <dbReference type="ARBA" id="ARBA00022801"/>
    </source>
</evidence>
<dbReference type="EMBL" id="JBHTGP010000005">
    <property type="protein sequence ID" value="MFD0684898.1"/>
    <property type="molecule type" value="Genomic_DNA"/>
</dbReference>
<dbReference type="InterPro" id="IPR017853">
    <property type="entry name" value="GH"/>
</dbReference>
<feature type="compositionally biased region" description="Pro residues" evidence="3">
    <location>
        <begin position="32"/>
        <end position="44"/>
    </location>
</feature>
<dbReference type="SUPFAM" id="SSF51445">
    <property type="entry name" value="(Trans)glycosidases"/>
    <property type="match status" value="1"/>
</dbReference>
<reference evidence="6" key="1">
    <citation type="journal article" date="2019" name="Int. J. Syst. Evol. Microbiol.">
        <title>The Global Catalogue of Microorganisms (GCM) 10K type strain sequencing project: providing services to taxonomists for standard genome sequencing and annotation.</title>
        <authorList>
            <consortium name="The Broad Institute Genomics Platform"/>
            <consortium name="The Broad Institute Genome Sequencing Center for Infectious Disease"/>
            <person name="Wu L."/>
            <person name="Ma J."/>
        </authorList>
    </citation>
    <scope>NUCLEOTIDE SEQUENCE [LARGE SCALE GENOMIC DNA]</scope>
    <source>
        <strain evidence="6">JCM 9371</strain>
    </source>
</reference>
<dbReference type="PANTHER" id="PTHR10357:SF210">
    <property type="entry name" value="MALTODEXTRIN GLUCOSIDASE"/>
    <property type="match status" value="1"/>
</dbReference>
<dbReference type="Gene3D" id="3.20.20.80">
    <property type="entry name" value="Glycosidases"/>
    <property type="match status" value="1"/>
</dbReference>
<evidence type="ECO:0000313" key="5">
    <source>
        <dbReference type="EMBL" id="MFD0684898.1"/>
    </source>
</evidence>
<name>A0ABW2XHG3_9ACTN</name>
<dbReference type="RefSeq" id="WP_131757562.1">
    <property type="nucleotide sequence ID" value="NZ_CAACUY010000033.1"/>
</dbReference>
<comment type="caution">
    <text evidence="5">The sequence shown here is derived from an EMBL/GenBank/DDBJ whole genome shotgun (WGS) entry which is preliminary data.</text>
</comment>
<evidence type="ECO:0000313" key="6">
    <source>
        <dbReference type="Proteomes" id="UP001597063"/>
    </source>
</evidence>
<feature type="domain" description="Glycosyl hydrolase family 13 catalytic" evidence="4">
    <location>
        <begin position="11"/>
        <end position="379"/>
    </location>
</feature>